<feature type="non-terminal residue" evidence="1">
    <location>
        <position position="1"/>
    </location>
</feature>
<dbReference type="InParanoid" id="A0A0C2WB43"/>
<reference evidence="1 2" key="1">
    <citation type="submission" date="2014-04" db="EMBL/GenBank/DDBJ databases">
        <title>Evolutionary Origins and Diversification of the Mycorrhizal Mutualists.</title>
        <authorList>
            <consortium name="DOE Joint Genome Institute"/>
            <consortium name="Mycorrhizal Genomics Consortium"/>
            <person name="Kohler A."/>
            <person name="Kuo A."/>
            <person name="Nagy L.G."/>
            <person name="Floudas D."/>
            <person name="Copeland A."/>
            <person name="Barry K.W."/>
            <person name="Cichocki N."/>
            <person name="Veneault-Fourrey C."/>
            <person name="LaButti K."/>
            <person name="Lindquist E.A."/>
            <person name="Lipzen A."/>
            <person name="Lundell T."/>
            <person name="Morin E."/>
            <person name="Murat C."/>
            <person name="Riley R."/>
            <person name="Ohm R."/>
            <person name="Sun H."/>
            <person name="Tunlid A."/>
            <person name="Henrissat B."/>
            <person name="Grigoriev I.V."/>
            <person name="Hibbett D.S."/>
            <person name="Martin F."/>
        </authorList>
    </citation>
    <scope>NUCLEOTIDE SEQUENCE [LARGE SCALE GENOMIC DNA]</scope>
    <source>
        <strain evidence="1 2">Koide BX008</strain>
    </source>
</reference>
<dbReference type="HOGENOM" id="CLU_013084_0_1_1"/>
<organism evidence="1 2">
    <name type="scientific">Amanita muscaria (strain Koide BX008)</name>
    <dbReference type="NCBI Taxonomy" id="946122"/>
    <lineage>
        <taxon>Eukaryota</taxon>
        <taxon>Fungi</taxon>
        <taxon>Dikarya</taxon>
        <taxon>Basidiomycota</taxon>
        <taxon>Agaricomycotina</taxon>
        <taxon>Agaricomycetes</taxon>
        <taxon>Agaricomycetidae</taxon>
        <taxon>Agaricales</taxon>
        <taxon>Pluteineae</taxon>
        <taxon>Amanitaceae</taxon>
        <taxon>Amanita</taxon>
    </lineage>
</organism>
<proteinExistence type="predicted"/>
<dbReference type="STRING" id="946122.A0A0C2WB43"/>
<evidence type="ECO:0000313" key="2">
    <source>
        <dbReference type="Proteomes" id="UP000054549"/>
    </source>
</evidence>
<name>A0A0C2WB43_AMAMK</name>
<evidence type="ECO:0000313" key="1">
    <source>
        <dbReference type="EMBL" id="KIL53806.1"/>
    </source>
</evidence>
<keyword evidence="2" id="KW-1185">Reference proteome</keyword>
<sequence length="198" mass="23255">AESYVSALEDDLQIEERWTQATPDYKKFYQETVLTKYQRALDELERLVVMRLFELVKMSSSGTGYKLRRQIGKALQRRSEAVRNAINRYNIEAAKLTPPRPTLSWKDIVGYSFLGEFDALRLSSRGVQDQPWGLPAHREAMVKYFKLQRAREEVIRLNIEIRRLKTSIHDETTHTNKTIELLTQTNLDLAVELQLRWK</sequence>
<dbReference type="AlphaFoldDB" id="A0A0C2WB43"/>
<accession>A0A0C2WB43</accession>
<feature type="non-terminal residue" evidence="1">
    <location>
        <position position="198"/>
    </location>
</feature>
<gene>
    <name evidence="1" type="ORF">M378DRAFT_43826</name>
</gene>
<dbReference type="Proteomes" id="UP000054549">
    <property type="component" value="Unassembled WGS sequence"/>
</dbReference>
<dbReference type="EMBL" id="KN819262">
    <property type="protein sequence ID" value="KIL53806.1"/>
    <property type="molecule type" value="Genomic_DNA"/>
</dbReference>
<dbReference type="OrthoDB" id="2676448at2759"/>
<protein>
    <submittedName>
        <fullName evidence="1">Uncharacterized protein</fullName>
    </submittedName>
</protein>